<accession>A0ABR9DIA7</accession>
<protein>
    <recommendedName>
        <fullName evidence="11">Flagellar transcriptional activator FlhC</fullName>
    </recommendedName>
</protein>
<reference evidence="9 10" key="1">
    <citation type="submission" date="2020-09" db="EMBL/GenBank/DDBJ databases">
        <title>Methylomonas albis sp. nov. and Methylomonas fluvii sp. nov.: Two cold-adapted methanotrophs from the River Elbe and an amended description of Methylovulum psychrotolerans strain Eb1.</title>
        <authorList>
            <person name="Bussmann I.K."/>
            <person name="Klings K.-W."/>
            <person name="Warnstedt J."/>
            <person name="Hoppert M."/>
            <person name="Saborowski A."/>
            <person name="Horn F."/>
            <person name="Liebner S."/>
        </authorList>
    </citation>
    <scope>NUCLEOTIDE SEQUENCE [LARGE SCALE GENOMIC DNA]</scope>
    <source>
        <strain evidence="9 10">EbB</strain>
    </source>
</reference>
<evidence type="ECO:0000256" key="5">
    <source>
        <dbReference type="ARBA" id="ARBA00023015"/>
    </source>
</evidence>
<keyword evidence="4" id="KW-0862">Zinc</keyword>
<dbReference type="Pfam" id="PF05280">
    <property type="entry name" value="FlhC"/>
    <property type="match status" value="1"/>
</dbReference>
<name>A0ABR9DIA7_9GAMM</name>
<sequence>MKTVRFKKASNFANHLVLAEQLIQLGARPPIVSQLCRLSRQQSIDLYKSVKGCPPKQGMLPHDHQWVIQSTCRNIHASLFLGILDDIRRRLSIQQSSAQVLVDAYSIYKNIVSNIFIEPKGISLGAKQFSLDINRAWSLISMLLAGDLIFTVCACCRARFLSMIHPNATFSQCPICTVWTDRSGRRRWVSAKSKKPI</sequence>
<gene>
    <name evidence="9" type="ORF">EBB_14045</name>
</gene>
<evidence type="ECO:0000256" key="1">
    <source>
        <dbReference type="ARBA" id="ARBA00022490"/>
    </source>
</evidence>
<keyword evidence="10" id="KW-1185">Reference proteome</keyword>
<keyword evidence="3" id="KW-1005">Bacterial flagellum biogenesis</keyword>
<dbReference type="InterPro" id="IPR007944">
    <property type="entry name" value="FlhC"/>
</dbReference>
<comment type="caution">
    <text evidence="9">The sequence shown here is derived from an EMBL/GenBank/DDBJ whole genome shotgun (WGS) entry which is preliminary data.</text>
</comment>
<evidence type="ECO:0000256" key="6">
    <source>
        <dbReference type="ARBA" id="ARBA00023125"/>
    </source>
</evidence>
<proteinExistence type="predicted"/>
<evidence type="ECO:0000256" key="7">
    <source>
        <dbReference type="ARBA" id="ARBA00023159"/>
    </source>
</evidence>
<dbReference type="EMBL" id="JACXST010000002">
    <property type="protein sequence ID" value="MBD9361627.1"/>
    <property type="molecule type" value="Genomic_DNA"/>
</dbReference>
<dbReference type="Proteomes" id="UP000641152">
    <property type="component" value="Unassembled WGS sequence"/>
</dbReference>
<evidence type="ECO:0000256" key="3">
    <source>
        <dbReference type="ARBA" id="ARBA00022795"/>
    </source>
</evidence>
<organism evidence="9 10">
    <name type="scientific">Methylomonas fluvii</name>
    <dbReference type="NCBI Taxonomy" id="1854564"/>
    <lineage>
        <taxon>Bacteria</taxon>
        <taxon>Pseudomonadati</taxon>
        <taxon>Pseudomonadota</taxon>
        <taxon>Gammaproteobacteria</taxon>
        <taxon>Methylococcales</taxon>
        <taxon>Methylococcaceae</taxon>
        <taxon>Methylomonas</taxon>
    </lineage>
</organism>
<keyword evidence="7" id="KW-0010">Activator</keyword>
<evidence type="ECO:0000313" key="9">
    <source>
        <dbReference type="EMBL" id="MBD9361627.1"/>
    </source>
</evidence>
<evidence type="ECO:0008006" key="11">
    <source>
        <dbReference type="Google" id="ProtNLM"/>
    </source>
</evidence>
<keyword evidence="1" id="KW-0963">Cytoplasm</keyword>
<evidence type="ECO:0000313" key="10">
    <source>
        <dbReference type="Proteomes" id="UP000641152"/>
    </source>
</evidence>
<dbReference type="RefSeq" id="WP_192394425.1">
    <property type="nucleotide sequence ID" value="NZ_CAJHIU010000002.1"/>
</dbReference>
<evidence type="ECO:0000256" key="8">
    <source>
        <dbReference type="ARBA" id="ARBA00023163"/>
    </source>
</evidence>
<keyword evidence="6" id="KW-0238">DNA-binding</keyword>
<keyword evidence="5" id="KW-0805">Transcription regulation</keyword>
<keyword evidence="8" id="KW-0804">Transcription</keyword>
<evidence type="ECO:0000256" key="2">
    <source>
        <dbReference type="ARBA" id="ARBA00022723"/>
    </source>
</evidence>
<dbReference type="SUPFAM" id="SSF160930">
    <property type="entry name" value="FlhC-like"/>
    <property type="match status" value="1"/>
</dbReference>
<evidence type="ECO:0000256" key="4">
    <source>
        <dbReference type="ARBA" id="ARBA00022833"/>
    </source>
</evidence>
<keyword evidence="2" id="KW-0479">Metal-binding</keyword>